<comment type="caution">
    <text evidence="2">The sequence shown here is derived from an EMBL/GenBank/DDBJ whole genome shotgun (WGS) entry which is preliminary data.</text>
</comment>
<accession>A0ABP7Y9F3</accession>
<feature type="region of interest" description="Disordered" evidence="1">
    <location>
        <begin position="1"/>
        <end position="40"/>
    </location>
</feature>
<evidence type="ECO:0000313" key="2">
    <source>
        <dbReference type="EMBL" id="GAA4132518.1"/>
    </source>
</evidence>
<feature type="compositionally biased region" description="Basic and acidic residues" evidence="1">
    <location>
        <begin position="25"/>
        <end position="38"/>
    </location>
</feature>
<protein>
    <submittedName>
        <fullName evidence="2">Uncharacterized protein</fullName>
    </submittedName>
</protein>
<organism evidence="2 3">
    <name type="scientific">Actinomadura keratinilytica</name>
    <dbReference type="NCBI Taxonomy" id="547461"/>
    <lineage>
        <taxon>Bacteria</taxon>
        <taxon>Bacillati</taxon>
        <taxon>Actinomycetota</taxon>
        <taxon>Actinomycetes</taxon>
        <taxon>Streptosporangiales</taxon>
        <taxon>Thermomonosporaceae</taxon>
        <taxon>Actinomadura</taxon>
    </lineage>
</organism>
<evidence type="ECO:0000256" key="1">
    <source>
        <dbReference type="SAM" id="MobiDB-lite"/>
    </source>
</evidence>
<keyword evidence="3" id="KW-1185">Reference proteome</keyword>
<dbReference type="EMBL" id="BAABDO010000011">
    <property type="protein sequence ID" value="GAA4132518.1"/>
    <property type="molecule type" value="Genomic_DNA"/>
</dbReference>
<sequence>MGRLRRVAHRDGLHRGGVPAGLAETDARTRGRPGDPHVARVGTLPRKLLGSRLEGRLRLRLWGLSIVSPRGPGTVSVQGGPSDGRTRMVTRTNCFHPRPTRGVLTGRHNARRKGRLRNKNATNAADEVFVNSPVTSPKRVQDLRFRDTPPNLVTLLTYAHNGVE</sequence>
<reference evidence="3" key="1">
    <citation type="journal article" date="2019" name="Int. J. Syst. Evol. Microbiol.">
        <title>The Global Catalogue of Microorganisms (GCM) 10K type strain sequencing project: providing services to taxonomists for standard genome sequencing and annotation.</title>
        <authorList>
            <consortium name="The Broad Institute Genomics Platform"/>
            <consortium name="The Broad Institute Genome Sequencing Center for Infectious Disease"/>
            <person name="Wu L."/>
            <person name="Ma J."/>
        </authorList>
    </citation>
    <scope>NUCLEOTIDE SEQUENCE [LARGE SCALE GENOMIC DNA]</scope>
    <source>
        <strain evidence="3">JCM 17316</strain>
    </source>
</reference>
<gene>
    <name evidence="2" type="ORF">GCM10022416_12370</name>
</gene>
<dbReference type="Proteomes" id="UP001500266">
    <property type="component" value="Unassembled WGS sequence"/>
</dbReference>
<proteinExistence type="predicted"/>
<evidence type="ECO:0000313" key="3">
    <source>
        <dbReference type="Proteomes" id="UP001500266"/>
    </source>
</evidence>
<name>A0ABP7Y9F3_9ACTN</name>